<evidence type="ECO:0000313" key="4">
    <source>
        <dbReference type="Proteomes" id="UP000800097"/>
    </source>
</evidence>
<keyword evidence="4" id="KW-1185">Reference proteome</keyword>
<evidence type="ECO:0000256" key="2">
    <source>
        <dbReference type="SAM" id="Phobius"/>
    </source>
</evidence>
<evidence type="ECO:0000256" key="1">
    <source>
        <dbReference type="SAM" id="MobiDB-lite"/>
    </source>
</evidence>
<feature type="transmembrane region" description="Helical" evidence="2">
    <location>
        <begin position="12"/>
        <end position="33"/>
    </location>
</feature>
<dbReference type="Proteomes" id="UP000800097">
    <property type="component" value="Unassembled WGS sequence"/>
</dbReference>
<sequence>MDGDRFTQPQAIALVFGMTGGFLTLLILVLLFIRHDRRSRLKAASRRRAADIEAARTATHTAVVGLAGRAGRACPRAGREMVQPQAVKPMAKANAKGLGKNGVDISTVDGSMMRKFHSAETGEVIHYGKGVEADVDVQLDEVFVVGDEAEMGFEVVELVEEEKKRDSAQSGGAEGEDEDKKKKSVEDEMSELEKAGKDKAGLELAESEREGGEEAK</sequence>
<name>A0A6A6J8R0_WESOR</name>
<protein>
    <submittedName>
        <fullName evidence="3">Uncharacterized protein</fullName>
    </submittedName>
</protein>
<keyword evidence="2" id="KW-1133">Transmembrane helix</keyword>
<reference evidence="3" key="1">
    <citation type="journal article" date="2020" name="Stud. Mycol.">
        <title>101 Dothideomycetes genomes: a test case for predicting lifestyles and emergence of pathogens.</title>
        <authorList>
            <person name="Haridas S."/>
            <person name="Albert R."/>
            <person name="Binder M."/>
            <person name="Bloem J."/>
            <person name="Labutti K."/>
            <person name="Salamov A."/>
            <person name="Andreopoulos B."/>
            <person name="Baker S."/>
            <person name="Barry K."/>
            <person name="Bills G."/>
            <person name="Bluhm B."/>
            <person name="Cannon C."/>
            <person name="Castanera R."/>
            <person name="Culley D."/>
            <person name="Daum C."/>
            <person name="Ezra D."/>
            <person name="Gonzalez J."/>
            <person name="Henrissat B."/>
            <person name="Kuo A."/>
            <person name="Liang C."/>
            <person name="Lipzen A."/>
            <person name="Lutzoni F."/>
            <person name="Magnuson J."/>
            <person name="Mondo S."/>
            <person name="Nolan M."/>
            <person name="Ohm R."/>
            <person name="Pangilinan J."/>
            <person name="Park H.-J."/>
            <person name="Ramirez L."/>
            <person name="Alfaro M."/>
            <person name="Sun H."/>
            <person name="Tritt A."/>
            <person name="Yoshinaga Y."/>
            <person name="Zwiers L.-H."/>
            <person name="Turgeon B."/>
            <person name="Goodwin S."/>
            <person name="Spatafora J."/>
            <person name="Crous P."/>
            <person name="Grigoriev I."/>
        </authorList>
    </citation>
    <scope>NUCLEOTIDE SEQUENCE</scope>
    <source>
        <strain evidence="3">CBS 379.55</strain>
    </source>
</reference>
<organism evidence="3 4">
    <name type="scientific">Westerdykella ornata</name>
    <dbReference type="NCBI Taxonomy" id="318751"/>
    <lineage>
        <taxon>Eukaryota</taxon>
        <taxon>Fungi</taxon>
        <taxon>Dikarya</taxon>
        <taxon>Ascomycota</taxon>
        <taxon>Pezizomycotina</taxon>
        <taxon>Dothideomycetes</taxon>
        <taxon>Pleosporomycetidae</taxon>
        <taxon>Pleosporales</taxon>
        <taxon>Sporormiaceae</taxon>
        <taxon>Westerdykella</taxon>
    </lineage>
</organism>
<dbReference type="GeneID" id="54555319"/>
<evidence type="ECO:0000313" key="3">
    <source>
        <dbReference type="EMBL" id="KAF2272026.1"/>
    </source>
</evidence>
<keyword evidence="2" id="KW-0472">Membrane</keyword>
<feature type="region of interest" description="Disordered" evidence="1">
    <location>
        <begin position="161"/>
        <end position="216"/>
    </location>
</feature>
<proteinExistence type="predicted"/>
<gene>
    <name evidence="3" type="ORF">EI97DRAFT_485582</name>
</gene>
<feature type="compositionally biased region" description="Basic and acidic residues" evidence="1">
    <location>
        <begin position="178"/>
        <end position="216"/>
    </location>
</feature>
<accession>A0A6A6J8R0</accession>
<dbReference type="RefSeq" id="XP_033649565.1">
    <property type="nucleotide sequence ID" value="XM_033802144.1"/>
</dbReference>
<dbReference type="EMBL" id="ML986528">
    <property type="protein sequence ID" value="KAF2272026.1"/>
    <property type="molecule type" value="Genomic_DNA"/>
</dbReference>
<dbReference type="AlphaFoldDB" id="A0A6A6J8R0"/>
<keyword evidence="2" id="KW-0812">Transmembrane</keyword>